<gene>
    <name evidence="13" type="ORF">N0K08_04920</name>
</gene>
<dbReference type="InterPro" id="IPR023614">
    <property type="entry name" value="Porin_dom_sf"/>
</dbReference>
<keyword evidence="3" id="KW-0813">Transport</keyword>
<reference evidence="13 14" key="1">
    <citation type="submission" date="2022-09" db="EMBL/GenBank/DDBJ databases">
        <title>Draft genome of isolate Be4.</title>
        <authorList>
            <person name="Sanchez-Castro I."/>
            <person name="Martinez-Rodriguez P."/>
            <person name="Descostes M."/>
            <person name="Merroun M."/>
        </authorList>
    </citation>
    <scope>NUCLEOTIDE SEQUENCE [LARGE SCALE GENOMIC DNA]</scope>
    <source>
        <strain evidence="13 14">Be4</strain>
    </source>
</reference>
<evidence type="ECO:0000256" key="7">
    <source>
        <dbReference type="ARBA" id="ARBA00023065"/>
    </source>
</evidence>
<comment type="caution">
    <text evidence="13">The sequence shown here is derived from an EMBL/GenBank/DDBJ whole genome shotgun (WGS) entry which is preliminary data.</text>
</comment>
<evidence type="ECO:0000256" key="4">
    <source>
        <dbReference type="ARBA" id="ARBA00022452"/>
    </source>
</evidence>
<evidence type="ECO:0000256" key="8">
    <source>
        <dbReference type="ARBA" id="ARBA00023114"/>
    </source>
</evidence>
<keyword evidence="8" id="KW-0626">Porin</keyword>
<evidence type="ECO:0000256" key="5">
    <source>
        <dbReference type="ARBA" id="ARBA00022692"/>
    </source>
</evidence>
<proteinExistence type="predicted"/>
<comment type="subunit">
    <text evidence="2">Homotrimer.</text>
</comment>
<accession>A0ABT2PHP0</accession>
<evidence type="ECO:0000256" key="6">
    <source>
        <dbReference type="ARBA" id="ARBA00022729"/>
    </source>
</evidence>
<comment type="subcellular location">
    <subcellularLocation>
        <location evidence="1">Cell outer membrane</location>
        <topology evidence="1">Multi-pass membrane protein</topology>
    </subcellularLocation>
</comment>
<dbReference type="PANTHER" id="PTHR34501:SF9">
    <property type="entry name" value="MAJOR OUTER MEMBRANE PROTEIN P.IA"/>
    <property type="match status" value="1"/>
</dbReference>
<protein>
    <submittedName>
        <fullName evidence="13">Porin</fullName>
    </submittedName>
</protein>
<evidence type="ECO:0000313" key="14">
    <source>
        <dbReference type="Proteomes" id="UP001525968"/>
    </source>
</evidence>
<evidence type="ECO:0000259" key="12">
    <source>
        <dbReference type="Pfam" id="PF13609"/>
    </source>
</evidence>
<dbReference type="InterPro" id="IPR033900">
    <property type="entry name" value="Gram_neg_porin_domain"/>
</dbReference>
<sequence length="391" mass="42152">MGHIKRAALAAAFSAALMPAWADGNSMRDIMGLKAVGGGPGVFGVMPGKSMVSLYGTVDAGVDYTRGNGKSLLRLESGNVFASKWGIYGQEDLGGQLTAYFRLESAFNADNGMPQSQTSFFNRASYIGLTSPYWGNLSLGRQLSGEGAMAIGSDVFLASNHHSIFTYLAGYADLGYGSHVDLARVNNSISYTTPQFGPFSANAFYAFKSNQTVGPKTKNASLTVSYRDSMNIATASYSQTYCEASASSSTPCMRDATQEPTVRTDNALLTYLHDFGSFTGAAAYLWNRPRFPGNFSSQMVTLGAEKRIDRHLLRASIGYRDTTQPGNHAWGMTLGEDYYLSRRTSLYARVGFLKNGPKSAQTYNFDAANAFPLPAVSRSVVSTTVGITHHF</sequence>
<feature type="chain" id="PRO_5046192027" evidence="11">
    <location>
        <begin position="23"/>
        <end position="391"/>
    </location>
</feature>
<feature type="signal peptide" evidence="11">
    <location>
        <begin position="1"/>
        <end position="22"/>
    </location>
</feature>
<dbReference type="Gene3D" id="2.40.160.10">
    <property type="entry name" value="Porin"/>
    <property type="match status" value="1"/>
</dbReference>
<dbReference type="SUPFAM" id="SSF56935">
    <property type="entry name" value="Porins"/>
    <property type="match status" value="1"/>
</dbReference>
<dbReference type="RefSeq" id="WP_261498946.1">
    <property type="nucleotide sequence ID" value="NZ_JAODYH010000003.1"/>
</dbReference>
<dbReference type="Proteomes" id="UP001525968">
    <property type="component" value="Unassembled WGS sequence"/>
</dbReference>
<dbReference type="EMBL" id="JAODYH010000003">
    <property type="protein sequence ID" value="MCT9809965.1"/>
    <property type="molecule type" value="Genomic_DNA"/>
</dbReference>
<keyword evidence="4" id="KW-1134">Transmembrane beta strand</keyword>
<dbReference type="CDD" id="cd00342">
    <property type="entry name" value="gram_neg_porins"/>
    <property type="match status" value="1"/>
</dbReference>
<evidence type="ECO:0000256" key="3">
    <source>
        <dbReference type="ARBA" id="ARBA00022448"/>
    </source>
</evidence>
<keyword evidence="5" id="KW-0812">Transmembrane</keyword>
<name>A0ABT2PHP0_9BURK</name>
<dbReference type="InterPro" id="IPR050298">
    <property type="entry name" value="Gram-neg_bact_OMP"/>
</dbReference>
<evidence type="ECO:0000256" key="11">
    <source>
        <dbReference type="SAM" id="SignalP"/>
    </source>
</evidence>
<evidence type="ECO:0000256" key="9">
    <source>
        <dbReference type="ARBA" id="ARBA00023136"/>
    </source>
</evidence>
<keyword evidence="9" id="KW-0472">Membrane</keyword>
<keyword evidence="7" id="KW-0406">Ion transport</keyword>
<dbReference type="Pfam" id="PF13609">
    <property type="entry name" value="Porin_4"/>
    <property type="match status" value="1"/>
</dbReference>
<evidence type="ECO:0000256" key="10">
    <source>
        <dbReference type="ARBA" id="ARBA00023237"/>
    </source>
</evidence>
<feature type="domain" description="Porin" evidence="12">
    <location>
        <begin position="24"/>
        <end position="355"/>
    </location>
</feature>
<evidence type="ECO:0000256" key="1">
    <source>
        <dbReference type="ARBA" id="ARBA00004571"/>
    </source>
</evidence>
<organism evidence="13 14">
    <name type="scientific">Acidovorax bellezanensis</name>
    <dbReference type="NCBI Taxonomy" id="2976702"/>
    <lineage>
        <taxon>Bacteria</taxon>
        <taxon>Pseudomonadati</taxon>
        <taxon>Pseudomonadota</taxon>
        <taxon>Betaproteobacteria</taxon>
        <taxon>Burkholderiales</taxon>
        <taxon>Comamonadaceae</taxon>
        <taxon>Acidovorax</taxon>
    </lineage>
</organism>
<keyword evidence="6 11" id="KW-0732">Signal</keyword>
<keyword evidence="14" id="KW-1185">Reference proteome</keyword>
<evidence type="ECO:0000313" key="13">
    <source>
        <dbReference type="EMBL" id="MCT9809965.1"/>
    </source>
</evidence>
<keyword evidence="10" id="KW-0998">Cell outer membrane</keyword>
<dbReference type="PANTHER" id="PTHR34501">
    <property type="entry name" value="PROTEIN YDDL-RELATED"/>
    <property type="match status" value="1"/>
</dbReference>
<evidence type="ECO:0000256" key="2">
    <source>
        <dbReference type="ARBA" id="ARBA00011233"/>
    </source>
</evidence>